<dbReference type="SUPFAM" id="SSF52151">
    <property type="entry name" value="FabD/lysophospholipase-like"/>
    <property type="match status" value="1"/>
</dbReference>
<comment type="catalytic activity">
    <reaction evidence="5 6">
        <text>holo-[ACP] + malonyl-CoA = malonyl-[ACP] + CoA</text>
        <dbReference type="Rhea" id="RHEA:41792"/>
        <dbReference type="Rhea" id="RHEA-COMP:9623"/>
        <dbReference type="Rhea" id="RHEA-COMP:9685"/>
        <dbReference type="ChEBI" id="CHEBI:57287"/>
        <dbReference type="ChEBI" id="CHEBI:57384"/>
        <dbReference type="ChEBI" id="CHEBI:64479"/>
        <dbReference type="ChEBI" id="CHEBI:78449"/>
        <dbReference type="EC" id="2.3.1.39"/>
    </reaction>
</comment>
<accession>A0A845UW42</accession>
<dbReference type="RefSeq" id="WP_164210201.1">
    <property type="nucleotide sequence ID" value="NZ_JAAGSC010000031.1"/>
</dbReference>
<protein>
    <recommendedName>
        <fullName evidence="2 6">Malonyl CoA-acyl carrier protein transacylase</fullName>
        <ecNumber evidence="1 6">2.3.1.39</ecNumber>
    </recommendedName>
</protein>
<reference evidence="9 10" key="1">
    <citation type="submission" date="2020-02" db="EMBL/GenBank/DDBJ databases">
        <authorList>
            <person name="Zhang X.-Y."/>
        </authorList>
    </citation>
    <scope>NUCLEOTIDE SEQUENCE [LARGE SCALE GENOMIC DNA]</scope>
    <source>
        <strain evidence="9 10">C33</strain>
    </source>
</reference>
<dbReference type="InterPro" id="IPR050858">
    <property type="entry name" value="Mal-CoA-ACP_Trans/PKS_FabD"/>
</dbReference>
<sequence>MSRLAIVFPGQGSQSVGMLADLNRSDRVIEETFAEAGEVLGQDLWALASAGPAEALNSTELTQPLMLAGGVAAWRSWRRAGGIAPQVAAGHSLGEYSALVAAGSMQFDDAVRVVAERARLMQEAAPPGRGAMAAVLGLDDDVVEAICREVAEDQVVSPANYNSPGQLVVAGDSAAVERATHACLEAGARRALKLPVSVPSHCALMAPASKQMAAVLAEIEFRTPAFPVLHNVDAVARSTPERIRSALIDQLSAPVRWTATVHAMVKEGISVVAEAGPGRILCGLGKRTDRSVEWVALEDSGALAALASRFTENGGKQ</sequence>
<evidence type="ECO:0000313" key="9">
    <source>
        <dbReference type="EMBL" id="NDY94818.1"/>
    </source>
</evidence>
<evidence type="ECO:0000256" key="2">
    <source>
        <dbReference type="ARBA" id="ARBA00018953"/>
    </source>
</evidence>
<dbReference type="InterPro" id="IPR014043">
    <property type="entry name" value="Acyl_transferase_dom"/>
</dbReference>
<dbReference type="InterPro" id="IPR001227">
    <property type="entry name" value="Ac_transferase_dom_sf"/>
</dbReference>
<dbReference type="EC" id="2.3.1.39" evidence="1 6"/>
<evidence type="ECO:0000256" key="4">
    <source>
        <dbReference type="ARBA" id="ARBA00023315"/>
    </source>
</evidence>
<dbReference type="SUPFAM" id="SSF55048">
    <property type="entry name" value="Probable ACP-binding domain of malonyl-CoA ACP transacylase"/>
    <property type="match status" value="1"/>
</dbReference>
<comment type="caution">
    <text evidence="9">The sequence shown here is derived from an EMBL/GenBank/DDBJ whole genome shotgun (WGS) entry which is preliminary data.</text>
</comment>
<dbReference type="InterPro" id="IPR016036">
    <property type="entry name" value="Malonyl_transacylase_ACP-bd"/>
</dbReference>
<keyword evidence="10" id="KW-1185">Reference proteome</keyword>
<dbReference type="AlphaFoldDB" id="A0A845UW42"/>
<keyword evidence="3 6" id="KW-0808">Transferase</keyword>
<evidence type="ECO:0000256" key="3">
    <source>
        <dbReference type="ARBA" id="ARBA00022679"/>
    </source>
</evidence>
<dbReference type="Gene3D" id="3.40.366.10">
    <property type="entry name" value="Malonyl-Coenzyme A Acyl Carrier Protein, domain 2"/>
    <property type="match status" value="1"/>
</dbReference>
<evidence type="ECO:0000259" key="8">
    <source>
        <dbReference type="SMART" id="SM00827"/>
    </source>
</evidence>
<dbReference type="PIRSF" id="PIRSF000446">
    <property type="entry name" value="Mct"/>
    <property type="match status" value="1"/>
</dbReference>
<dbReference type="Gene3D" id="3.30.70.250">
    <property type="entry name" value="Malonyl-CoA ACP transacylase, ACP-binding"/>
    <property type="match status" value="1"/>
</dbReference>
<keyword evidence="4 6" id="KW-0012">Acyltransferase</keyword>
<proteinExistence type="inferred from homology"/>
<name>A0A845UW42_9GAMM</name>
<dbReference type="EMBL" id="JAAGSC010000031">
    <property type="protein sequence ID" value="NDY94818.1"/>
    <property type="molecule type" value="Genomic_DNA"/>
</dbReference>
<dbReference type="GO" id="GO:0006633">
    <property type="term" value="P:fatty acid biosynthetic process"/>
    <property type="evidence" value="ECO:0007669"/>
    <property type="project" value="TreeGrafter"/>
</dbReference>
<dbReference type="PANTHER" id="PTHR42681">
    <property type="entry name" value="MALONYL-COA-ACYL CARRIER PROTEIN TRANSACYLASE, MITOCHONDRIAL"/>
    <property type="match status" value="1"/>
</dbReference>
<feature type="active site" evidence="7">
    <location>
        <position position="201"/>
    </location>
</feature>
<dbReference type="InterPro" id="IPR016035">
    <property type="entry name" value="Acyl_Trfase/lysoPLipase"/>
</dbReference>
<feature type="active site" evidence="7">
    <location>
        <position position="92"/>
    </location>
</feature>
<evidence type="ECO:0000256" key="5">
    <source>
        <dbReference type="ARBA" id="ARBA00048462"/>
    </source>
</evidence>
<gene>
    <name evidence="9" type="primary">fabD</name>
    <name evidence="9" type="ORF">G3I74_03640</name>
</gene>
<dbReference type="InterPro" id="IPR004410">
    <property type="entry name" value="Malonyl_CoA-ACP_transAc_FabD"/>
</dbReference>
<dbReference type="NCBIfam" id="TIGR00128">
    <property type="entry name" value="fabD"/>
    <property type="match status" value="1"/>
</dbReference>
<dbReference type="PANTHER" id="PTHR42681:SF1">
    <property type="entry name" value="MALONYL-COA-ACYL CARRIER PROTEIN TRANSACYLASE, MITOCHONDRIAL"/>
    <property type="match status" value="1"/>
</dbReference>
<dbReference type="GO" id="GO:0004314">
    <property type="term" value="F:[acyl-carrier-protein] S-malonyltransferase activity"/>
    <property type="evidence" value="ECO:0007669"/>
    <property type="project" value="UniProtKB-EC"/>
</dbReference>
<dbReference type="InterPro" id="IPR024925">
    <property type="entry name" value="Malonyl_CoA-ACP_transAc"/>
</dbReference>
<dbReference type="GO" id="GO:0005829">
    <property type="term" value="C:cytosol"/>
    <property type="evidence" value="ECO:0007669"/>
    <property type="project" value="TreeGrafter"/>
</dbReference>
<evidence type="ECO:0000313" key="10">
    <source>
        <dbReference type="Proteomes" id="UP000484885"/>
    </source>
</evidence>
<organism evidence="9 10">
    <name type="scientific">Wenzhouxiangella limi</name>
    <dbReference type="NCBI Taxonomy" id="2707351"/>
    <lineage>
        <taxon>Bacteria</taxon>
        <taxon>Pseudomonadati</taxon>
        <taxon>Pseudomonadota</taxon>
        <taxon>Gammaproteobacteria</taxon>
        <taxon>Chromatiales</taxon>
        <taxon>Wenzhouxiangellaceae</taxon>
        <taxon>Wenzhouxiangella</taxon>
    </lineage>
</organism>
<evidence type="ECO:0000256" key="6">
    <source>
        <dbReference type="PIRNR" id="PIRNR000446"/>
    </source>
</evidence>
<dbReference type="Proteomes" id="UP000484885">
    <property type="component" value="Unassembled WGS sequence"/>
</dbReference>
<comment type="similarity">
    <text evidence="6">Belongs to the fabD family.</text>
</comment>
<dbReference type="FunFam" id="3.30.70.250:FF:000001">
    <property type="entry name" value="Malonyl CoA-acyl carrier protein transacylase"/>
    <property type="match status" value="1"/>
</dbReference>
<evidence type="ECO:0000256" key="1">
    <source>
        <dbReference type="ARBA" id="ARBA00013258"/>
    </source>
</evidence>
<feature type="domain" description="Malonyl-CoA:ACP transacylase (MAT)" evidence="8">
    <location>
        <begin position="7"/>
        <end position="310"/>
    </location>
</feature>
<dbReference type="Pfam" id="PF00698">
    <property type="entry name" value="Acyl_transf_1"/>
    <property type="match status" value="1"/>
</dbReference>
<evidence type="ECO:0000256" key="7">
    <source>
        <dbReference type="PIRSR" id="PIRSR000446-1"/>
    </source>
</evidence>
<dbReference type="SMART" id="SM00827">
    <property type="entry name" value="PKS_AT"/>
    <property type="match status" value="1"/>
</dbReference>